<organism evidence="4 5">
    <name type="scientific">Gaoshiqia sediminis</name>
    <dbReference type="NCBI Taxonomy" id="2986998"/>
    <lineage>
        <taxon>Bacteria</taxon>
        <taxon>Pseudomonadati</taxon>
        <taxon>Bacteroidota</taxon>
        <taxon>Bacteroidia</taxon>
        <taxon>Marinilabiliales</taxon>
        <taxon>Prolixibacteraceae</taxon>
        <taxon>Gaoshiqia</taxon>
    </lineage>
</organism>
<feature type="domain" description="Protein FecR C-terminal" evidence="3">
    <location>
        <begin position="245"/>
        <end position="308"/>
    </location>
</feature>
<dbReference type="AlphaFoldDB" id="A0AA41YEP5"/>
<evidence type="ECO:0000256" key="1">
    <source>
        <dbReference type="SAM" id="Phobius"/>
    </source>
</evidence>
<dbReference type="Proteomes" id="UP001163821">
    <property type="component" value="Unassembled WGS sequence"/>
</dbReference>
<gene>
    <name evidence="4" type="ORF">N2K84_17595</name>
</gene>
<reference evidence="4" key="1">
    <citation type="submission" date="2022-10" db="EMBL/GenBank/DDBJ databases">
        <title>Gaoshiqiia sediminis gen. nov., sp. nov., isolated from coastal sediment.</title>
        <authorList>
            <person name="Yu W.X."/>
            <person name="Mu D.S."/>
            <person name="Du J.Z."/>
            <person name="Liang Y.Q."/>
        </authorList>
    </citation>
    <scope>NUCLEOTIDE SEQUENCE</scope>
    <source>
        <strain evidence="4">A06</strain>
    </source>
</reference>
<keyword evidence="1" id="KW-0472">Membrane</keyword>
<dbReference type="Gene3D" id="2.60.120.1440">
    <property type="match status" value="1"/>
</dbReference>
<keyword evidence="5" id="KW-1185">Reference proteome</keyword>
<dbReference type="InterPro" id="IPR032508">
    <property type="entry name" value="FecR_C"/>
</dbReference>
<evidence type="ECO:0000313" key="4">
    <source>
        <dbReference type="EMBL" id="MCW0484557.1"/>
    </source>
</evidence>
<dbReference type="PANTHER" id="PTHR30273:SF2">
    <property type="entry name" value="PROTEIN FECR"/>
    <property type="match status" value="1"/>
</dbReference>
<evidence type="ECO:0000259" key="3">
    <source>
        <dbReference type="Pfam" id="PF16344"/>
    </source>
</evidence>
<sequence length="327" mass="37972">METKATHQAPGGTIFERYLERKKIQSTDDQCLEAGVLISELKTVDTDKAYSALSAKINRQTKMQVIWMRFSRIAAILILPLLIYTVWSQLGHWLERDQLSYQEISSPSGVRSKVTLPDGTKVWLNAESTIQYSIPFERKTREVKLIGEAFFDVTKNPESPLEVKFNQLIVRVLGTQFNVKAFTDDQQVEVVLKEGSILLENDRKGSKRQVYLKPDQQWVFDKTSRTAVLKEVDADEHIAWHQNRLFLNQTSMADLAKQLERWYNIKVEIKDQELYKYKFTTVFDNEPLYRVIELLAMSSPIDFRYIPGEQNKETGEAEKSILEIRNK</sequence>
<dbReference type="GO" id="GO:0016989">
    <property type="term" value="F:sigma factor antagonist activity"/>
    <property type="evidence" value="ECO:0007669"/>
    <property type="project" value="TreeGrafter"/>
</dbReference>
<feature type="domain" description="FecR protein" evidence="2">
    <location>
        <begin position="103"/>
        <end position="197"/>
    </location>
</feature>
<proteinExistence type="predicted"/>
<accession>A0AA41YEP5</accession>
<evidence type="ECO:0000313" key="5">
    <source>
        <dbReference type="Proteomes" id="UP001163821"/>
    </source>
</evidence>
<feature type="transmembrane region" description="Helical" evidence="1">
    <location>
        <begin position="66"/>
        <end position="87"/>
    </location>
</feature>
<evidence type="ECO:0000259" key="2">
    <source>
        <dbReference type="Pfam" id="PF04773"/>
    </source>
</evidence>
<dbReference type="RefSeq" id="WP_282593149.1">
    <property type="nucleotide sequence ID" value="NZ_JAPAAF010000041.1"/>
</dbReference>
<dbReference type="PIRSF" id="PIRSF018266">
    <property type="entry name" value="FecR"/>
    <property type="match status" value="1"/>
</dbReference>
<name>A0AA41YEP5_9BACT</name>
<dbReference type="InterPro" id="IPR012373">
    <property type="entry name" value="Ferrdict_sens_TM"/>
</dbReference>
<dbReference type="Gene3D" id="3.55.50.30">
    <property type="match status" value="1"/>
</dbReference>
<dbReference type="PANTHER" id="PTHR30273">
    <property type="entry name" value="PERIPLASMIC SIGNAL SENSOR AND SIGMA FACTOR ACTIVATOR FECR-RELATED"/>
    <property type="match status" value="1"/>
</dbReference>
<dbReference type="Pfam" id="PF16344">
    <property type="entry name" value="FecR_C"/>
    <property type="match status" value="1"/>
</dbReference>
<comment type="caution">
    <text evidence="4">The sequence shown here is derived from an EMBL/GenBank/DDBJ whole genome shotgun (WGS) entry which is preliminary data.</text>
</comment>
<dbReference type="InterPro" id="IPR006860">
    <property type="entry name" value="FecR"/>
</dbReference>
<protein>
    <submittedName>
        <fullName evidence="4">FecR domain-containing protein</fullName>
    </submittedName>
</protein>
<dbReference type="FunFam" id="2.60.120.1440:FF:000001">
    <property type="entry name" value="Putative anti-sigma factor"/>
    <property type="match status" value="1"/>
</dbReference>
<keyword evidence="1" id="KW-1133">Transmembrane helix</keyword>
<dbReference type="EMBL" id="JAPAAF010000041">
    <property type="protein sequence ID" value="MCW0484557.1"/>
    <property type="molecule type" value="Genomic_DNA"/>
</dbReference>
<keyword evidence="1" id="KW-0812">Transmembrane</keyword>
<dbReference type="Pfam" id="PF04773">
    <property type="entry name" value="FecR"/>
    <property type="match status" value="1"/>
</dbReference>